<evidence type="ECO:0000313" key="9">
    <source>
        <dbReference type="Proteomes" id="UP000501891"/>
    </source>
</evidence>
<proteinExistence type="predicted"/>
<keyword evidence="9" id="KW-1185">Reference proteome</keyword>
<organism evidence="8 9">
    <name type="scientific">Aerophototrophica crusticola</name>
    <dbReference type="NCBI Taxonomy" id="1709002"/>
    <lineage>
        <taxon>Bacteria</taxon>
        <taxon>Pseudomonadati</taxon>
        <taxon>Pseudomonadota</taxon>
        <taxon>Alphaproteobacteria</taxon>
        <taxon>Rhodospirillales</taxon>
        <taxon>Rhodospirillaceae</taxon>
        <taxon>Aerophototrophica</taxon>
    </lineage>
</organism>
<feature type="transmembrane region" description="Helical" evidence="6">
    <location>
        <begin position="21"/>
        <end position="38"/>
    </location>
</feature>
<dbReference type="EMBL" id="CP051775">
    <property type="protein sequence ID" value="QJE72127.1"/>
    <property type="molecule type" value="Genomic_DNA"/>
</dbReference>
<sequence length="97" mass="10956">MTTFDHITRNARSRKLCKDPANGMIFGICAGVAGWLGVKTWFIRLLAILGLVFLTGPTLLAYVVGALVLNKRPISRYDAFVHRYGPLGEDRYDRSRW</sequence>
<dbReference type="InterPro" id="IPR007168">
    <property type="entry name" value="Phageshock_PspC_N"/>
</dbReference>
<dbReference type="KEGG" id="acru:HHL28_02510"/>
<comment type="subcellular location">
    <subcellularLocation>
        <location evidence="1">Cell membrane</location>
        <topology evidence="1">Single-pass membrane protein</topology>
    </subcellularLocation>
</comment>
<dbReference type="GO" id="GO:0005886">
    <property type="term" value="C:plasma membrane"/>
    <property type="evidence" value="ECO:0007669"/>
    <property type="project" value="UniProtKB-SubCell"/>
</dbReference>
<dbReference type="PANTHER" id="PTHR33885">
    <property type="entry name" value="PHAGE SHOCK PROTEIN C"/>
    <property type="match status" value="1"/>
</dbReference>
<gene>
    <name evidence="8" type="ORF">HHL28_02510</name>
</gene>
<name>A0A858R419_9PROT</name>
<evidence type="ECO:0000256" key="4">
    <source>
        <dbReference type="ARBA" id="ARBA00022989"/>
    </source>
</evidence>
<evidence type="ECO:0000256" key="1">
    <source>
        <dbReference type="ARBA" id="ARBA00004162"/>
    </source>
</evidence>
<evidence type="ECO:0000256" key="6">
    <source>
        <dbReference type="SAM" id="Phobius"/>
    </source>
</evidence>
<keyword evidence="2" id="KW-1003">Cell membrane</keyword>
<dbReference type="AlphaFoldDB" id="A0A858R419"/>
<feature type="domain" description="Phage shock protein PspC N-terminal" evidence="7">
    <location>
        <begin position="14"/>
        <end position="71"/>
    </location>
</feature>
<dbReference type="Pfam" id="PF04024">
    <property type="entry name" value="PspC"/>
    <property type="match status" value="1"/>
</dbReference>
<dbReference type="InterPro" id="IPR052027">
    <property type="entry name" value="PspC"/>
</dbReference>
<evidence type="ECO:0000256" key="3">
    <source>
        <dbReference type="ARBA" id="ARBA00022692"/>
    </source>
</evidence>
<evidence type="ECO:0000259" key="7">
    <source>
        <dbReference type="Pfam" id="PF04024"/>
    </source>
</evidence>
<evidence type="ECO:0000256" key="5">
    <source>
        <dbReference type="ARBA" id="ARBA00023136"/>
    </source>
</evidence>
<keyword evidence="5 6" id="KW-0472">Membrane</keyword>
<evidence type="ECO:0000313" key="8">
    <source>
        <dbReference type="EMBL" id="QJE72127.1"/>
    </source>
</evidence>
<evidence type="ECO:0000256" key="2">
    <source>
        <dbReference type="ARBA" id="ARBA00022475"/>
    </source>
</evidence>
<reference evidence="8" key="1">
    <citation type="submission" date="2020-04" db="EMBL/GenBank/DDBJ databases">
        <title>A desert anoxygenic phototrophic bacterium fixes CO2 using RubisCO under aerobic conditions.</title>
        <authorList>
            <person name="Tang K."/>
        </authorList>
    </citation>
    <scope>NUCLEOTIDE SEQUENCE [LARGE SCALE GENOMIC DNA]</scope>
    <source>
        <strain evidence="8">MIMtkB3</strain>
    </source>
</reference>
<dbReference type="Proteomes" id="UP000501891">
    <property type="component" value="Chromosome"/>
</dbReference>
<keyword evidence="3 6" id="KW-0812">Transmembrane</keyword>
<feature type="transmembrane region" description="Helical" evidence="6">
    <location>
        <begin position="44"/>
        <end position="69"/>
    </location>
</feature>
<dbReference type="PANTHER" id="PTHR33885:SF3">
    <property type="entry name" value="PHAGE SHOCK PROTEIN C"/>
    <property type="match status" value="1"/>
</dbReference>
<accession>A0A858R419</accession>
<protein>
    <submittedName>
        <fullName evidence="8">PspC domain-containing protein</fullName>
    </submittedName>
</protein>
<keyword evidence="4 6" id="KW-1133">Transmembrane helix</keyword>